<dbReference type="GO" id="GO:0030077">
    <property type="term" value="C:plasma membrane light-harvesting complex"/>
    <property type="evidence" value="ECO:0007669"/>
    <property type="project" value="InterPro"/>
</dbReference>
<evidence type="ECO:0000259" key="1">
    <source>
        <dbReference type="Pfam" id="PF05239"/>
    </source>
</evidence>
<dbReference type="EMBL" id="QXED01000001">
    <property type="protein sequence ID" value="RIV27215.1"/>
    <property type="molecule type" value="Genomic_DNA"/>
</dbReference>
<organism evidence="2 3">
    <name type="scientific">Fibrisoma montanum</name>
    <dbReference type="NCBI Taxonomy" id="2305895"/>
    <lineage>
        <taxon>Bacteria</taxon>
        <taxon>Pseudomonadati</taxon>
        <taxon>Bacteroidota</taxon>
        <taxon>Cytophagia</taxon>
        <taxon>Cytophagales</taxon>
        <taxon>Spirosomataceae</taxon>
        <taxon>Fibrisoma</taxon>
    </lineage>
</organism>
<protein>
    <recommendedName>
        <fullName evidence="1">PRC-barrel domain-containing protein</fullName>
    </recommendedName>
</protein>
<evidence type="ECO:0000313" key="2">
    <source>
        <dbReference type="EMBL" id="RIV27215.1"/>
    </source>
</evidence>
<reference evidence="2 3" key="1">
    <citation type="submission" date="2018-08" db="EMBL/GenBank/DDBJ databases">
        <title>Fibrisoma montanum sp. nov., isolated from Danxia mountain soil.</title>
        <authorList>
            <person name="Huang Y."/>
        </authorList>
    </citation>
    <scope>NUCLEOTIDE SEQUENCE [LARGE SCALE GENOMIC DNA]</scope>
    <source>
        <strain evidence="2 3">HYT19</strain>
    </source>
</reference>
<dbReference type="InterPro" id="IPR011033">
    <property type="entry name" value="PRC_barrel-like_sf"/>
</dbReference>
<dbReference type="InterPro" id="IPR027275">
    <property type="entry name" value="PRC-brl_dom"/>
</dbReference>
<dbReference type="InterPro" id="IPR014747">
    <property type="entry name" value="Bac_photo_RC_H_C"/>
</dbReference>
<feature type="domain" description="PRC-barrel" evidence="1">
    <location>
        <begin position="37"/>
        <end position="109"/>
    </location>
</feature>
<gene>
    <name evidence="2" type="ORF">DYU11_02565</name>
</gene>
<dbReference type="GO" id="GO:0019684">
    <property type="term" value="P:photosynthesis, light reaction"/>
    <property type="evidence" value="ECO:0007669"/>
    <property type="project" value="InterPro"/>
</dbReference>
<dbReference type="SUPFAM" id="SSF50346">
    <property type="entry name" value="PRC-barrel domain"/>
    <property type="match status" value="1"/>
</dbReference>
<sequence length="182" mass="21206">MAHSEEVKKVQDDYNSGNRHLYSLNELDDYEVADDNPDIRGWPVKTHDGSVIGKVNDLIVDTTAMKVRYIDLEIDQNVRSDDDNDHALVPIGVARLDDNDDDVYLDQIASIDSLRAYPTGRRGLINRDYEQKIVRYYWRSDPNRNARSELVRTEEPAIGSDSSFYDQRYFDDQRLYANRRRS</sequence>
<keyword evidence="3" id="KW-1185">Reference proteome</keyword>
<evidence type="ECO:0000313" key="3">
    <source>
        <dbReference type="Proteomes" id="UP000283523"/>
    </source>
</evidence>
<proteinExistence type="predicted"/>
<dbReference type="Pfam" id="PF05239">
    <property type="entry name" value="PRC"/>
    <property type="match status" value="1"/>
</dbReference>
<name>A0A418MIE4_9BACT</name>
<accession>A0A418MIE4</accession>
<dbReference type="AlphaFoldDB" id="A0A418MIE4"/>
<dbReference type="RefSeq" id="WP_119666067.1">
    <property type="nucleotide sequence ID" value="NZ_QXED01000001.1"/>
</dbReference>
<dbReference type="OrthoDB" id="1422173at2"/>
<dbReference type="Gene3D" id="3.90.50.10">
    <property type="entry name" value="Photosynthetic Reaction Center, subunit H, domain 2"/>
    <property type="match status" value="1"/>
</dbReference>
<dbReference type="Proteomes" id="UP000283523">
    <property type="component" value="Unassembled WGS sequence"/>
</dbReference>
<comment type="caution">
    <text evidence="2">The sequence shown here is derived from an EMBL/GenBank/DDBJ whole genome shotgun (WGS) entry which is preliminary data.</text>
</comment>